<evidence type="ECO:0000313" key="2">
    <source>
        <dbReference type="EMBL" id="SNQ46609.1"/>
    </source>
</evidence>
<feature type="region of interest" description="Disordered" evidence="1">
    <location>
        <begin position="196"/>
        <end position="228"/>
    </location>
</feature>
<gene>
    <name evidence="2" type="ORF">FRACA_1490001</name>
</gene>
<evidence type="ECO:0000313" key="3">
    <source>
        <dbReference type="Proteomes" id="UP000234331"/>
    </source>
</evidence>
<proteinExistence type="predicted"/>
<dbReference type="AlphaFoldDB" id="A0A2I2KLS8"/>
<evidence type="ECO:0008006" key="4">
    <source>
        <dbReference type="Google" id="ProtNLM"/>
    </source>
</evidence>
<sequence>MDISTALAAYLAALTESLDEPGTDISQTLRRLAADIKIAVHSYLGLSAMFSVGGRRLEFTALEEDAEAEDIRASLRISLPPNVTGSEDPAATASLILFAATPGAFLDLATDLSWLAGSLGGLDTAAFVLDEDLTVPHDPATRSELKACSSIDQAIGVLISQGNTLEQAHQHLDLLAAYTRVDRPTAAETILAELDPPSTAALLADERRPAHAHGPGRGPTPTQPPRDP</sequence>
<dbReference type="EMBL" id="FZMO01000056">
    <property type="protein sequence ID" value="SNQ46609.1"/>
    <property type="molecule type" value="Genomic_DNA"/>
</dbReference>
<keyword evidence="3" id="KW-1185">Reference proteome</keyword>
<protein>
    <recommendedName>
        <fullName evidence="4">ANTAR domain-containing protein</fullName>
    </recommendedName>
</protein>
<reference evidence="2 3" key="1">
    <citation type="submission" date="2017-06" db="EMBL/GenBank/DDBJ databases">
        <authorList>
            <person name="Kim H.J."/>
            <person name="Triplett B.A."/>
        </authorList>
    </citation>
    <scope>NUCLEOTIDE SEQUENCE [LARGE SCALE GENOMIC DNA]</scope>
    <source>
        <strain evidence="2">FRACA_ARgP5</strain>
    </source>
</reference>
<dbReference type="Proteomes" id="UP000234331">
    <property type="component" value="Unassembled WGS sequence"/>
</dbReference>
<name>A0A2I2KLS8_9ACTN</name>
<organism evidence="2 3">
    <name type="scientific">Frankia canadensis</name>
    <dbReference type="NCBI Taxonomy" id="1836972"/>
    <lineage>
        <taxon>Bacteria</taxon>
        <taxon>Bacillati</taxon>
        <taxon>Actinomycetota</taxon>
        <taxon>Actinomycetes</taxon>
        <taxon>Frankiales</taxon>
        <taxon>Frankiaceae</taxon>
        <taxon>Frankia</taxon>
    </lineage>
</organism>
<evidence type="ECO:0000256" key="1">
    <source>
        <dbReference type="SAM" id="MobiDB-lite"/>
    </source>
</evidence>
<accession>A0A2I2KLS8</accession>